<proteinExistence type="predicted"/>
<name>A0A2P2II78_RHIMU</name>
<evidence type="ECO:0000313" key="1">
    <source>
        <dbReference type="EMBL" id="MBW80877.1"/>
    </source>
</evidence>
<reference evidence="1" key="1">
    <citation type="submission" date="2018-02" db="EMBL/GenBank/DDBJ databases">
        <title>Rhizophora mucronata_Transcriptome.</title>
        <authorList>
            <person name="Meera S.P."/>
            <person name="Sreeshan A."/>
            <person name="Augustine A."/>
        </authorList>
    </citation>
    <scope>NUCLEOTIDE SEQUENCE</scope>
    <source>
        <tissue evidence="1">Leaf</tissue>
    </source>
</reference>
<protein>
    <submittedName>
        <fullName evidence="1">Uncharacterized protein</fullName>
    </submittedName>
</protein>
<dbReference type="EMBL" id="GGEC01000394">
    <property type="protein sequence ID" value="MBW80877.1"/>
    <property type="molecule type" value="Transcribed_RNA"/>
</dbReference>
<sequence length="11" mass="1269">MASSFSFYLLC</sequence>
<organism evidence="1">
    <name type="scientific">Rhizophora mucronata</name>
    <name type="common">Asiatic mangrove</name>
    <dbReference type="NCBI Taxonomy" id="61149"/>
    <lineage>
        <taxon>Eukaryota</taxon>
        <taxon>Viridiplantae</taxon>
        <taxon>Streptophyta</taxon>
        <taxon>Embryophyta</taxon>
        <taxon>Tracheophyta</taxon>
        <taxon>Spermatophyta</taxon>
        <taxon>Magnoliopsida</taxon>
        <taxon>eudicotyledons</taxon>
        <taxon>Gunneridae</taxon>
        <taxon>Pentapetalae</taxon>
        <taxon>rosids</taxon>
        <taxon>fabids</taxon>
        <taxon>Malpighiales</taxon>
        <taxon>Rhizophoraceae</taxon>
        <taxon>Rhizophora</taxon>
    </lineage>
</organism>
<accession>A0A2P2II78</accession>